<evidence type="ECO:0000256" key="10">
    <source>
        <dbReference type="SAM" id="MobiDB-lite"/>
    </source>
</evidence>
<evidence type="ECO:0000256" key="4">
    <source>
        <dbReference type="ARBA" id="ARBA00022692"/>
    </source>
</evidence>
<comment type="subcellular location">
    <subcellularLocation>
        <location evidence="9">Cell membrane</location>
        <topology evidence="9">Single-pass membrane protein</topology>
    </subcellularLocation>
    <subcellularLocation>
        <location evidence="1">Membrane</location>
        <topology evidence="1">Single-pass membrane protein</topology>
    </subcellularLocation>
</comment>
<comment type="caution">
    <text evidence="12">The sequence shown here is derived from an EMBL/GenBank/DDBJ whole genome shotgun (WGS) entry which is preliminary data.</text>
</comment>
<evidence type="ECO:0000256" key="1">
    <source>
        <dbReference type="ARBA" id="ARBA00004167"/>
    </source>
</evidence>
<dbReference type="GO" id="GO:0008320">
    <property type="term" value="F:protein transmembrane transporter activity"/>
    <property type="evidence" value="ECO:0007669"/>
    <property type="project" value="UniProtKB-UniRule"/>
</dbReference>
<dbReference type="RefSeq" id="WP_161139716.1">
    <property type="nucleotide sequence ID" value="NZ_SPKJ01000013.1"/>
</dbReference>
<evidence type="ECO:0000313" key="13">
    <source>
        <dbReference type="Proteomes" id="UP000773614"/>
    </source>
</evidence>
<evidence type="ECO:0000313" key="12">
    <source>
        <dbReference type="EMBL" id="MYZ47370.1"/>
    </source>
</evidence>
<dbReference type="GO" id="GO:0043953">
    <property type="term" value="P:protein transport by the Tat complex"/>
    <property type="evidence" value="ECO:0007669"/>
    <property type="project" value="UniProtKB-UniRule"/>
</dbReference>
<proteinExistence type="inferred from homology"/>
<name>A0A964T2W3_9HYPH</name>
<gene>
    <name evidence="9 12" type="primary">tatB</name>
    <name evidence="12" type="ORF">E4O86_06560</name>
</gene>
<keyword evidence="6 9" id="KW-1133">Transmembrane helix</keyword>
<dbReference type="NCBIfam" id="TIGR01410">
    <property type="entry name" value="tatB"/>
    <property type="match status" value="1"/>
</dbReference>
<dbReference type="Proteomes" id="UP000773614">
    <property type="component" value="Unassembled WGS sequence"/>
</dbReference>
<evidence type="ECO:0000256" key="7">
    <source>
        <dbReference type="ARBA" id="ARBA00023010"/>
    </source>
</evidence>
<dbReference type="AlphaFoldDB" id="A0A964T2W3"/>
<keyword evidence="3 9" id="KW-1003">Cell membrane</keyword>
<keyword evidence="7 9" id="KW-0811">Translocation</keyword>
<dbReference type="InterPro" id="IPR003369">
    <property type="entry name" value="TatA/B/E"/>
</dbReference>
<keyword evidence="5 9" id="KW-0653">Protein transport</keyword>
<dbReference type="GO" id="GO:0033281">
    <property type="term" value="C:TAT protein transport complex"/>
    <property type="evidence" value="ECO:0007669"/>
    <property type="project" value="UniProtKB-UniRule"/>
</dbReference>
<comment type="subunit">
    <text evidence="9">The Tat system comprises two distinct complexes: a TatABC complex, containing multiple copies of TatA, TatB and TatC subunits, and a separate TatA complex, containing only TatA subunits. Substrates initially bind to the TatABC complex, which probably triggers association of the separate TatA complex to form the active translocon.</text>
</comment>
<feature type="compositionally biased region" description="Basic and acidic residues" evidence="10">
    <location>
        <begin position="102"/>
        <end position="113"/>
    </location>
</feature>
<evidence type="ECO:0000256" key="2">
    <source>
        <dbReference type="ARBA" id="ARBA00022448"/>
    </source>
</evidence>
<keyword evidence="8 9" id="KW-0472">Membrane</keyword>
<sequence>MFDIGWSELLVIAVVAVVVVGPKDLPRMLRAFGKTMGQVRRTANDFRRQFDDALREAEREADLADARQSVESITKLNPLADLRKEIASAAALGTEKLRDVDRSAKDMLREEPPAKTGAAAAETAGAASAETAAASVRAEAAAEPVSSEPEAPRRDQPARAATGSDAA</sequence>
<evidence type="ECO:0000256" key="11">
    <source>
        <dbReference type="SAM" id="Phobius"/>
    </source>
</evidence>
<dbReference type="EMBL" id="SPKJ01000013">
    <property type="protein sequence ID" value="MYZ47370.1"/>
    <property type="molecule type" value="Genomic_DNA"/>
</dbReference>
<keyword evidence="4 9" id="KW-0812">Transmembrane</keyword>
<feature type="transmembrane region" description="Helical" evidence="11">
    <location>
        <begin position="6"/>
        <end position="25"/>
    </location>
</feature>
<feature type="region of interest" description="Disordered" evidence="10">
    <location>
        <begin position="102"/>
        <end position="167"/>
    </location>
</feature>
<comment type="similarity">
    <text evidence="9">Belongs to the TatB family.</text>
</comment>
<feature type="compositionally biased region" description="Low complexity" evidence="10">
    <location>
        <begin position="114"/>
        <end position="149"/>
    </location>
</feature>
<reference evidence="12" key="1">
    <citation type="submission" date="2019-03" db="EMBL/GenBank/DDBJ databases">
        <title>Afifella sp. nov., isolated from activated sludge.</title>
        <authorList>
            <person name="Li Q."/>
            <person name="Liu Y."/>
        </authorList>
    </citation>
    <scope>NUCLEOTIDE SEQUENCE</scope>
    <source>
        <strain evidence="12">L72</strain>
    </source>
</reference>
<organism evidence="12 13">
    <name type="scientific">Propylenella binzhouense</name>
    <dbReference type="NCBI Taxonomy" id="2555902"/>
    <lineage>
        <taxon>Bacteria</taxon>
        <taxon>Pseudomonadati</taxon>
        <taxon>Pseudomonadota</taxon>
        <taxon>Alphaproteobacteria</taxon>
        <taxon>Hyphomicrobiales</taxon>
        <taxon>Propylenellaceae</taxon>
        <taxon>Propylenella</taxon>
    </lineage>
</organism>
<dbReference type="Gene3D" id="1.20.5.3310">
    <property type="match status" value="1"/>
</dbReference>
<comment type="function">
    <text evidence="9">Part of the twin-arginine translocation (Tat) system that transports large folded proteins containing a characteristic twin-arginine motif in their signal peptide across membranes. Together with TatC, TatB is part of a receptor directly interacting with Tat signal peptides. TatB may form an oligomeric binding site that transiently accommodates folded Tat precursor proteins before their translocation.</text>
</comment>
<dbReference type="PANTHER" id="PTHR33162">
    <property type="entry name" value="SEC-INDEPENDENT PROTEIN TRANSLOCASE PROTEIN TATA, CHLOROPLASTIC"/>
    <property type="match status" value="1"/>
</dbReference>
<protein>
    <recommendedName>
        <fullName evidence="9">Sec-independent protein translocase protein TatB</fullName>
    </recommendedName>
</protein>
<evidence type="ECO:0000256" key="8">
    <source>
        <dbReference type="ARBA" id="ARBA00023136"/>
    </source>
</evidence>
<keyword evidence="13" id="KW-1185">Reference proteome</keyword>
<dbReference type="OrthoDB" id="7206969at2"/>
<evidence type="ECO:0000256" key="3">
    <source>
        <dbReference type="ARBA" id="ARBA00022475"/>
    </source>
</evidence>
<dbReference type="InterPro" id="IPR018448">
    <property type="entry name" value="TatB"/>
</dbReference>
<keyword evidence="2 9" id="KW-0813">Transport</keyword>
<dbReference type="Pfam" id="PF02416">
    <property type="entry name" value="TatA_B_E"/>
    <property type="match status" value="1"/>
</dbReference>
<evidence type="ECO:0000256" key="5">
    <source>
        <dbReference type="ARBA" id="ARBA00022927"/>
    </source>
</evidence>
<evidence type="ECO:0000256" key="9">
    <source>
        <dbReference type="HAMAP-Rule" id="MF_00237"/>
    </source>
</evidence>
<evidence type="ECO:0000256" key="6">
    <source>
        <dbReference type="ARBA" id="ARBA00022989"/>
    </source>
</evidence>
<dbReference type="PRINTS" id="PR01506">
    <property type="entry name" value="TATBPROTEIN"/>
</dbReference>
<dbReference type="PANTHER" id="PTHR33162:SF1">
    <property type="entry name" value="SEC-INDEPENDENT PROTEIN TRANSLOCASE PROTEIN TATA, CHLOROPLASTIC"/>
    <property type="match status" value="1"/>
</dbReference>
<dbReference type="HAMAP" id="MF_00237">
    <property type="entry name" value="TatB"/>
    <property type="match status" value="1"/>
</dbReference>
<accession>A0A964T2W3</accession>